<dbReference type="EMBL" id="CP036291">
    <property type="protein sequence ID" value="QDU91291.1"/>
    <property type="molecule type" value="Genomic_DNA"/>
</dbReference>
<keyword evidence="9" id="KW-1185">Reference proteome</keyword>
<organism evidence="8 9">
    <name type="scientific">Pirellulimonas nuda</name>
    <dbReference type="NCBI Taxonomy" id="2528009"/>
    <lineage>
        <taxon>Bacteria</taxon>
        <taxon>Pseudomonadati</taxon>
        <taxon>Planctomycetota</taxon>
        <taxon>Planctomycetia</taxon>
        <taxon>Pirellulales</taxon>
        <taxon>Lacipirellulaceae</taxon>
        <taxon>Pirellulimonas</taxon>
    </lineage>
</organism>
<dbReference type="OrthoDB" id="9810293at2"/>
<dbReference type="InterPro" id="IPR005749">
    <property type="entry name" value="Ribosomal_uL15_bac-type"/>
</dbReference>
<sequence length="172" mass="18431">MILDEVHRDIQKNRKRKRLGRGIGSGHGKTCGRGHKGAGSRAGHSQRPNFAGGQMPLHMKVPKRGFNNKFALTVSVVNLGQIDAAFNDGDEVTLDAMKKKNLAKGRFDVFKVLSEGDVTKKLTVSAHRFSKAAVEKIEAAGGKVVIIPGKTPVAVKQKAAKAEKKAKLAAAK</sequence>
<dbReference type="RefSeq" id="WP_145291260.1">
    <property type="nucleotide sequence ID" value="NZ_CP036291.1"/>
</dbReference>
<feature type="compositionally biased region" description="Basic and acidic residues" evidence="6">
    <location>
        <begin position="1"/>
        <end position="12"/>
    </location>
</feature>
<feature type="domain" description="Large ribosomal subunit protein uL15/eL18" evidence="7">
    <location>
        <begin position="76"/>
        <end position="145"/>
    </location>
</feature>
<dbReference type="AlphaFoldDB" id="A0A518DIH8"/>
<comment type="subunit">
    <text evidence="4">Part of the 50S ribosomal subunit.</text>
</comment>
<dbReference type="SUPFAM" id="SSF52080">
    <property type="entry name" value="Ribosomal proteins L15p and L18e"/>
    <property type="match status" value="1"/>
</dbReference>
<keyword evidence="4" id="KW-0699">rRNA-binding</keyword>
<dbReference type="GO" id="GO:0022625">
    <property type="term" value="C:cytosolic large ribosomal subunit"/>
    <property type="evidence" value="ECO:0007669"/>
    <property type="project" value="TreeGrafter"/>
</dbReference>
<dbReference type="InterPro" id="IPR001196">
    <property type="entry name" value="Ribosomal_uL15_CS"/>
</dbReference>
<evidence type="ECO:0000259" key="7">
    <source>
        <dbReference type="Pfam" id="PF00828"/>
    </source>
</evidence>
<keyword evidence="3 4" id="KW-0687">Ribonucleoprotein</keyword>
<dbReference type="GO" id="GO:0003735">
    <property type="term" value="F:structural constituent of ribosome"/>
    <property type="evidence" value="ECO:0007669"/>
    <property type="project" value="InterPro"/>
</dbReference>
<dbReference type="HAMAP" id="MF_01341">
    <property type="entry name" value="Ribosomal_uL15"/>
    <property type="match status" value="1"/>
</dbReference>
<dbReference type="InterPro" id="IPR030878">
    <property type="entry name" value="Ribosomal_uL15"/>
</dbReference>
<dbReference type="InterPro" id="IPR021131">
    <property type="entry name" value="Ribosomal_uL15/eL18"/>
</dbReference>
<dbReference type="NCBIfam" id="TIGR01071">
    <property type="entry name" value="rplO_bact"/>
    <property type="match status" value="1"/>
</dbReference>
<evidence type="ECO:0000256" key="4">
    <source>
        <dbReference type="HAMAP-Rule" id="MF_01341"/>
    </source>
</evidence>
<reference evidence="8 9" key="1">
    <citation type="submission" date="2019-02" db="EMBL/GenBank/DDBJ databases">
        <title>Deep-cultivation of Planctomycetes and their phenomic and genomic characterization uncovers novel biology.</title>
        <authorList>
            <person name="Wiegand S."/>
            <person name="Jogler M."/>
            <person name="Boedeker C."/>
            <person name="Pinto D."/>
            <person name="Vollmers J."/>
            <person name="Rivas-Marin E."/>
            <person name="Kohn T."/>
            <person name="Peeters S.H."/>
            <person name="Heuer A."/>
            <person name="Rast P."/>
            <person name="Oberbeckmann S."/>
            <person name="Bunk B."/>
            <person name="Jeske O."/>
            <person name="Meyerdierks A."/>
            <person name="Storesund J.E."/>
            <person name="Kallscheuer N."/>
            <person name="Luecker S."/>
            <person name="Lage O.M."/>
            <person name="Pohl T."/>
            <person name="Merkel B.J."/>
            <person name="Hornburger P."/>
            <person name="Mueller R.-W."/>
            <person name="Bruemmer F."/>
            <person name="Labrenz M."/>
            <person name="Spormann A.M."/>
            <person name="Op den Camp H."/>
            <person name="Overmann J."/>
            <person name="Amann R."/>
            <person name="Jetten M.S.M."/>
            <person name="Mascher T."/>
            <person name="Medema M.H."/>
            <person name="Devos D.P."/>
            <person name="Kaster A.-K."/>
            <person name="Ovreas L."/>
            <person name="Rohde M."/>
            <person name="Galperin M.Y."/>
            <person name="Jogler C."/>
        </authorList>
    </citation>
    <scope>NUCLEOTIDE SEQUENCE [LARGE SCALE GENOMIC DNA]</scope>
    <source>
        <strain evidence="8 9">Pla175</strain>
    </source>
</reference>
<keyword evidence="4" id="KW-0694">RNA-binding</keyword>
<evidence type="ECO:0000256" key="2">
    <source>
        <dbReference type="ARBA" id="ARBA00022980"/>
    </source>
</evidence>
<evidence type="ECO:0000256" key="5">
    <source>
        <dbReference type="RuleBase" id="RU003888"/>
    </source>
</evidence>
<comment type="function">
    <text evidence="4">Binds to the 23S rRNA.</text>
</comment>
<dbReference type="PANTHER" id="PTHR12934">
    <property type="entry name" value="50S RIBOSOMAL PROTEIN L15"/>
    <property type="match status" value="1"/>
</dbReference>
<dbReference type="Pfam" id="PF00828">
    <property type="entry name" value="Ribosomal_L27A"/>
    <property type="match status" value="1"/>
</dbReference>
<evidence type="ECO:0000256" key="6">
    <source>
        <dbReference type="SAM" id="MobiDB-lite"/>
    </source>
</evidence>
<evidence type="ECO:0000256" key="3">
    <source>
        <dbReference type="ARBA" id="ARBA00023274"/>
    </source>
</evidence>
<dbReference type="GO" id="GO:0006412">
    <property type="term" value="P:translation"/>
    <property type="evidence" value="ECO:0007669"/>
    <property type="project" value="UniProtKB-UniRule"/>
</dbReference>
<dbReference type="PANTHER" id="PTHR12934:SF11">
    <property type="entry name" value="LARGE RIBOSOMAL SUBUNIT PROTEIN UL15M"/>
    <property type="match status" value="1"/>
</dbReference>
<evidence type="ECO:0000256" key="1">
    <source>
        <dbReference type="ARBA" id="ARBA00007320"/>
    </source>
</evidence>
<accession>A0A518DIH8</accession>
<evidence type="ECO:0000313" key="9">
    <source>
        <dbReference type="Proteomes" id="UP000317429"/>
    </source>
</evidence>
<dbReference type="Gene3D" id="3.100.10.10">
    <property type="match status" value="1"/>
</dbReference>
<gene>
    <name evidence="4 8" type="primary">rplO</name>
    <name evidence="8" type="ORF">Pla175_47120</name>
</gene>
<dbReference type="InterPro" id="IPR036227">
    <property type="entry name" value="Ribosomal_uL15/eL18_sf"/>
</dbReference>
<comment type="similarity">
    <text evidence="1 4 5">Belongs to the universal ribosomal protein uL15 family.</text>
</comment>
<dbReference type="Proteomes" id="UP000317429">
    <property type="component" value="Chromosome"/>
</dbReference>
<dbReference type="GO" id="GO:0019843">
    <property type="term" value="F:rRNA binding"/>
    <property type="evidence" value="ECO:0007669"/>
    <property type="project" value="UniProtKB-UniRule"/>
</dbReference>
<protein>
    <recommendedName>
        <fullName evidence="4">Large ribosomal subunit protein uL15</fullName>
    </recommendedName>
</protein>
<evidence type="ECO:0000313" key="8">
    <source>
        <dbReference type="EMBL" id="QDU91291.1"/>
    </source>
</evidence>
<keyword evidence="2 4" id="KW-0689">Ribosomal protein</keyword>
<feature type="region of interest" description="Disordered" evidence="6">
    <location>
        <begin position="1"/>
        <end position="54"/>
    </location>
</feature>
<name>A0A518DIH8_9BACT</name>
<dbReference type="PROSITE" id="PS00475">
    <property type="entry name" value="RIBOSOMAL_L15"/>
    <property type="match status" value="1"/>
</dbReference>
<proteinExistence type="inferred from homology"/>
<dbReference type="KEGG" id="pnd:Pla175_47120"/>